<dbReference type="GO" id="GO:0043386">
    <property type="term" value="P:mycotoxin biosynthetic process"/>
    <property type="evidence" value="ECO:0007669"/>
    <property type="project" value="InterPro"/>
</dbReference>
<dbReference type="PANTHER" id="PTHR33365">
    <property type="entry name" value="YALI0B05434P"/>
    <property type="match status" value="1"/>
</dbReference>
<evidence type="ECO:0000313" key="4">
    <source>
        <dbReference type="Proteomes" id="UP000572817"/>
    </source>
</evidence>
<dbReference type="InterPro" id="IPR021765">
    <property type="entry name" value="UstYa-like"/>
</dbReference>
<reference evidence="3" key="1">
    <citation type="submission" date="2020-04" db="EMBL/GenBank/DDBJ databases">
        <title>Genome Assembly and Annotation of Botryosphaeria dothidea sdau 11-99, a Latent Pathogen of Apple Fruit Ring Rot in China.</title>
        <authorList>
            <person name="Yu C."/>
            <person name="Diao Y."/>
            <person name="Lu Q."/>
            <person name="Zhao J."/>
            <person name="Cui S."/>
            <person name="Peng C."/>
            <person name="He B."/>
            <person name="Liu H."/>
        </authorList>
    </citation>
    <scope>NUCLEOTIDE SEQUENCE [LARGE SCALE GENOMIC DNA]</scope>
    <source>
        <strain evidence="3">Sdau11-99</strain>
    </source>
</reference>
<comment type="pathway">
    <text evidence="1">Mycotoxin biosynthesis.</text>
</comment>
<dbReference type="OrthoDB" id="3687641at2759"/>
<proteinExistence type="inferred from homology"/>
<accession>A0A8H4J6F1</accession>
<organism evidence="3 4">
    <name type="scientific">Botryosphaeria dothidea</name>
    <dbReference type="NCBI Taxonomy" id="55169"/>
    <lineage>
        <taxon>Eukaryota</taxon>
        <taxon>Fungi</taxon>
        <taxon>Dikarya</taxon>
        <taxon>Ascomycota</taxon>
        <taxon>Pezizomycotina</taxon>
        <taxon>Dothideomycetes</taxon>
        <taxon>Dothideomycetes incertae sedis</taxon>
        <taxon>Botryosphaeriales</taxon>
        <taxon>Botryosphaeriaceae</taxon>
        <taxon>Botryosphaeria</taxon>
    </lineage>
</organism>
<comment type="caution">
    <text evidence="3">The sequence shown here is derived from an EMBL/GenBank/DDBJ whole genome shotgun (WGS) entry which is preliminary data.</text>
</comment>
<gene>
    <name evidence="3" type="ORF">GTA08_BOTSDO01349</name>
</gene>
<comment type="similarity">
    <text evidence="2">Belongs to the ustYa family.</text>
</comment>
<dbReference type="AlphaFoldDB" id="A0A8H4J6F1"/>
<protein>
    <submittedName>
        <fullName evidence="3">Uncharacterized protein</fullName>
    </submittedName>
</protein>
<name>A0A8H4J6F1_9PEZI</name>
<sequence>MFDKHDPYYIEYDVFESIEKTEKAVQTLIDLDYPGILTHGKNTTYLGADGLLHDLRPTIAYQGEVHFPVYFIRAFHQMHCIIIFTDEYGHRVHGQKTKWDPEHMAHCINILREAVSCLADASVASFTYHGDNHIAHDQQSRCRNYMALRNWADDPERAARYENVIHD</sequence>
<evidence type="ECO:0000256" key="1">
    <source>
        <dbReference type="ARBA" id="ARBA00004685"/>
    </source>
</evidence>
<dbReference type="EMBL" id="WWBZ02000001">
    <property type="protein sequence ID" value="KAF4313484.1"/>
    <property type="molecule type" value="Genomic_DNA"/>
</dbReference>
<keyword evidence="4" id="KW-1185">Reference proteome</keyword>
<evidence type="ECO:0000256" key="2">
    <source>
        <dbReference type="ARBA" id="ARBA00035112"/>
    </source>
</evidence>
<evidence type="ECO:0000313" key="3">
    <source>
        <dbReference type="EMBL" id="KAF4313484.1"/>
    </source>
</evidence>
<dbReference type="PANTHER" id="PTHR33365:SF4">
    <property type="entry name" value="CYCLOCHLOROTINE BIOSYNTHESIS PROTEIN O"/>
    <property type="match status" value="1"/>
</dbReference>
<dbReference type="Pfam" id="PF11807">
    <property type="entry name" value="UstYa"/>
    <property type="match status" value="1"/>
</dbReference>
<dbReference type="Proteomes" id="UP000572817">
    <property type="component" value="Unassembled WGS sequence"/>
</dbReference>